<keyword evidence="3" id="KW-1185">Reference proteome</keyword>
<evidence type="ECO:0000313" key="3">
    <source>
        <dbReference type="Proteomes" id="UP001447188"/>
    </source>
</evidence>
<feature type="transmembrane region" description="Helical" evidence="1">
    <location>
        <begin position="300"/>
        <end position="318"/>
    </location>
</feature>
<dbReference type="PANTHER" id="PTHR37577">
    <property type="entry name" value="INTEGRAL MEMBRANE PROTEIN"/>
    <property type="match status" value="1"/>
</dbReference>
<sequence length="324" mass="36898">MNRPDELPPGLEIWWCEARLASNPDISGVGVIIAFFFQGFLAVVIGAYMYYVSGRWARLKFFPGLVFRHIIRTRSLHGIPALLGDIRPTNPLHETMMADMIVLTSDMQTLSGVALMVAALSQLQELSVYHAILVSNIAWIPSQSHHLAFIYVFEPRPHVRHQVVRYAAITVYAVLYITFCACTYTNVRKRWDLHTDCFNACTAPHCVGGFAERDVLLGWIVVNISLFMFSYIPVLFNLLRRQGWFGKYGWFHFLGDVLFNVWGFQVVMCFWTAFTLSGIYGYKKANQALLKDGDAEEKWGFGQVIAVVSLLLVGFEFWKAFVSK</sequence>
<accession>A0ABR3GKH2</accession>
<evidence type="ECO:0000313" key="2">
    <source>
        <dbReference type="EMBL" id="KAL0636252.1"/>
    </source>
</evidence>
<organism evidence="2 3">
    <name type="scientific">Discina gigas</name>
    <dbReference type="NCBI Taxonomy" id="1032678"/>
    <lineage>
        <taxon>Eukaryota</taxon>
        <taxon>Fungi</taxon>
        <taxon>Dikarya</taxon>
        <taxon>Ascomycota</taxon>
        <taxon>Pezizomycotina</taxon>
        <taxon>Pezizomycetes</taxon>
        <taxon>Pezizales</taxon>
        <taxon>Discinaceae</taxon>
        <taxon>Discina</taxon>
    </lineage>
</organism>
<keyword evidence="1" id="KW-0472">Membrane</keyword>
<feature type="transmembrane region" description="Helical" evidence="1">
    <location>
        <begin position="163"/>
        <end position="186"/>
    </location>
</feature>
<dbReference type="InterPro" id="IPR053018">
    <property type="entry name" value="Elsinochrome_Biosynth-Asso"/>
</dbReference>
<feature type="transmembrane region" description="Helical" evidence="1">
    <location>
        <begin position="29"/>
        <end position="51"/>
    </location>
</feature>
<dbReference type="Proteomes" id="UP001447188">
    <property type="component" value="Unassembled WGS sequence"/>
</dbReference>
<proteinExistence type="predicted"/>
<reference evidence="2 3" key="1">
    <citation type="submission" date="2024-02" db="EMBL/GenBank/DDBJ databases">
        <title>Discinaceae phylogenomics.</title>
        <authorList>
            <person name="Dirks A.C."/>
            <person name="James T.Y."/>
        </authorList>
    </citation>
    <scope>NUCLEOTIDE SEQUENCE [LARGE SCALE GENOMIC DNA]</scope>
    <source>
        <strain evidence="2 3">ACD0624</strain>
    </source>
</reference>
<dbReference type="PANTHER" id="PTHR37577:SF1">
    <property type="entry name" value="INTEGRAL MEMBRANE PROTEIN"/>
    <property type="match status" value="1"/>
</dbReference>
<protein>
    <submittedName>
        <fullName evidence="2">Uncharacterized protein</fullName>
    </submittedName>
</protein>
<keyword evidence="1" id="KW-1133">Transmembrane helix</keyword>
<keyword evidence="1" id="KW-0812">Transmembrane</keyword>
<feature type="transmembrane region" description="Helical" evidence="1">
    <location>
        <begin position="216"/>
        <end position="236"/>
    </location>
</feature>
<evidence type="ECO:0000256" key="1">
    <source>
        <dbReference type="SAM" id="Phobius"/>
    </source>
</evidence>
<dbReference type="EMBL" id="JBBBZM010000054">
    <property type="protein sequence ID" value="KAL0636252.1"/>
    <property type="molecule type" value="Genomic_DNA"/>
</dbReference>
<name>A0ABR3GKH2_9PEZI</name>
<gene>
    <name evidence="2" type="ORF">Q9L58_004816</name>
</gene>
<comment type="caution">
    <text evidence="2">The sequence shown here is derived from an EMBL/GenBank/DDBJ whole genome shotgun (WGS) entry which is preliminary data.</text>
</comment>
<feature type="transmembrane region" description="Helical" evidence="1">
    <location>
        <begin position="257"/>
        <end position="280"/>
    </location>
</feature>